<feature type="region of interest" description="Disordered" evidence="1">
    <location>
        <begin position="61"/>
        <end position="147"/>
    </location>
</feature>
<feature type="compositionally biased region" description="Pro residues" evidence="1">
    <location>
        <begin position="107"/>
        <end position="125"/>
    </location>
</feature>
<evidence type="ECO:0000256" key="1">
    <source>
        <dbReference type="SAM" id="MobiDB-lite"/>
    </source>
</evidence>
<dbReference type="Proteomes" id="UP001303115">
    <property type="component" value="Unassembled WGS sequence"/>
</dbReference>
<evidence type="ECO:0000313" key="2">
    <source>
        <dbReference type="EMBL" id="KAK4044027.1"/>
    </source>
</evidence>
<name>A0AAN6PNF4_9PEZI</name>
<reference evidence="3" key="1">
    <citation type="journal article" date="2023" name="Mol. Phylogenet. Evol.">
        <title>Genome-scale phylogeny and comparative genomics of the fungal order Sordariales.</title>
        <authorList>
            <person name="Hensen N."/>
            <person name="Bonometti L."/>
            <person name="Westerberg I."/>
            <person name="Brannstrom I.O."/>
            <person name="Guillou S."/>
            <person name="Cros-Aarteil S."/>
            <person name="Calhoun S."/>
            <person name="Haridas S."/>
            <person name="Kuo A."/>
            <person name="Mondo S."/>
            <person name="Pangilinan J."/>
            <person name="Riley R."/>
            <person name="LaButti K."/>
            <person name="Andreopoulos B."/>
            <person name="Lipzen A."/>
            <person name="Chen C."/>
            <person name="Yan M."/>
            <person name="Daum C."/>
            <person name="Ng V."/>
            <person name="Clum A."/>
            <person name="Steindorff A."/>
            <person name="Ohm R.A."/>
            <person name="Martin F."/>
            <person name="Silar P."/>
            <person name="Natvig D.O."/>
            <person name="Lalanne C."/>
            <person name="Gautier V."/>
            <person name="Ament-Velasquez S.L."/>
            <person name="Kruys A."/>
            <person name="Hutchinson M.I."/>
            <person name="Powell A.J."/>
            <person name="Barry K."/>
            <person name="Miller A.N."/>
            <person name="Grigoriev I.V."/>
            <person name="Debuchy R."/>
            <person name="Gladieux P."/>
            <person name="Hiltunen Thoren M."/>
            <person name="Johannesson H."/>
        </authorList>
    </citation>
    <scope>NUCLEOTIDE SEQUENCE [LARGE SCALE GENOMIC DNA]</scope>
    <source>
        <strain evidence="3">CBS 284.82</strain>
    </source>
</reference>
<evidence type="ECO:0000313" key="3">
    <source>
        <dbReference type="Proteomes" id="UP001303115"/>
    </source>
</evidence>
<feature type="compositionally biased region" description="Acidic residues" evidence="1">
    <location>
        <begin position="80"/>
        <end position="90"/>
    </location>
</feature>
<sequence>MSQAACCTCASLLTAVPRVSSSSEKPLPDDRRLDCCGRTICGACIHRNTRFLSYCPYCQTSGQSPLSSRLKTRRRRSEEPEPESEPDSESDPPPYSAIAQTLNPTERPVPPPPYTPSPSLPPSAPQLPSNPKQQQQPPPEKQTEKQPAAGYTIHHLRHPPHPSPDTLLSLSLQYGIPLPILRQHNRLPNGADYLLAARNTLLIPTAYITTTTTTTTPNPNPSDDGGSASATSGISASLSPHPIASPAERERKIAVRRFMVACKESDYDTAVVYLEESGYSFAEAVQQYREDAEWEGAHPLMVHPPLGLGDNLKGKRRGGNNKGKGKFGRAGNNLKGLKTGDGGGRLLGWLKG</sequence>
<feature type="compositionally biased region" description="Low complexity" evidence="1">
    <location>
        <begin position="126"/>
        <end position="135"/>
    </location>
</feature>
<accession>A0AAN6PNF4</accession>
<feature type="region of interest" description="Disordered" evidence="1">
    <location>
        <begin position="306"/>
        <end position="335"/>
    </location>
</feature>
<dbReference type="EMBL" id="MU854322">
    <property type="protein sequence ID" value="KAK4044027.1"/>
    <property type="molecule type" value="Genomic_DNA"/>
</dbReference>
<feature type="region of interest" description="Disordered" evidence="1">
    <location>
        <begin position="211"/>
        <end position="248"/>
    </location>
</feature>
<feature type="compositionally biased region" description="Low complexity" evidence="1">
    <location>
        <begin position="211"/>
        <end position="239"/>
    </location>
</feature>
<gene>
    <name evidence="2" type="ORF">C8A01DRAFT_43186</name>
</gene>
<keyword evidence="3" id="KW-1185">Reference proteome</keyword>
<organism evidence="2 3">
    <name type="scientific">Parachaetomium inaequale</name>
    <dbReference type="NCBI Taxonomy" id="2588326"/>
    <lineage>
        <taxon>Eukaryota</taxon>
        <taxon>Fungi</taxon>
        <taxon>Dikarya</taxon>
        <taxon>Ascomycota</taxon>
        <taxon>Pezizomycotina</taxon>
        <taxon>Sordariomycetes</taxon>
        <taxon>Sordariomycetidae</taxon>
        <taxon>Sordariales</taxon>
        <taxon>Chaetomiaceae</taxon>
        <taxon>Parachaetomium</taxon>
    </lineage>
</organism>
<comment type="caution">
    <text evidence="2">The sequence shown here is derived from an EMBL/GenBank/DDBJ whole genome shotgun (WGS) entry which is preliminary data.</text>
</comment>
<dbReference type="AlphaFoldDB" id="A0AAN6PNF4"/>
<evidence type="ECO:0008006" key="4">
    <source>
        <dbReference type="Google" id="ProtNLM"/>
    </source>
</evidence>
<protein>
    <recommendedName>
        <fullName evidence="4">LysM domain-containing protein</fullName>
    </recommendedName>
</protein>
<feature type="compositionally biased region" description="Basic residues" evidence="1">
    <location>
        <begin position="314"/>
        <end position="327"/>
    </location>
</feature>
<proteinExistence type="predicted"/>